<feature type="transmembrane region" description="Helical" evidence="1">
    <location>
        <begin position="232"/>
        <end position="250"/>
    </location>
</feature>
<feature type="transmembrane region" description="Helical" evidence="1">
    <location>
        <begin position="747"/>
        <end position="765"/>
    </location>
</feature>
<dbReference type="Proteomes" id="UP000190166">
    <property type="component" value="Unassembled WGS sequence"/>
</dbReference>
<feature type="transmembrane region" description="Helical" evidence="1">
    <location>
        <begin position="149"/>
        <end position="168"/>
    </location>
</feature>
<dbReference type="Pfam" id="PF12679">
    <property type="entry name" value="ABC2_membrane_2"/>
    <property type="match status" value="1"/>
</dbReference>
<feature type="transmembrane region" description="Helical" evidence="1">
    <location>
        <begin position="118"/>
        <end position="143"/>
    </location>
</feature>
<sequence length="770" mass="86745">MKTIFRIAKTELRVLFYSPIAWFLLVAFFIQCGIAYFLQLKGYAGMQEMGGEQLRYMDHLTIKIFSSQMSVFDNVMQKLYLYIPLLTMGLISRETSSGTIKLLYSSPIKVRDIVLGKYLAMLIYSLLMVAAMSVFIVAGMWQIKSLDSGIMLSAVLGLFLLLCTYAAIGLFMSSLTTYQVVAAVCTFVMIGILSFVGTMWQSIDFVRDLTYFLSIQGRTQKMLFGLISSKDVLYFLVIIFMFIGFTYFKLKSGMESRPFMVKAMRYVIVVVIGLAVGYVSSRPAFTTYTDTTVHQEQTLTPNAQRIIKELGDEPLEVITYNNALSRYSWLGVPEQRNRLLDNWDLYTRFKPGISFRFVQYYAEPLDNPQFPFAKMYPGKTVKEAAEQTIRGMGMKVSAFKTPEEIKKIIDLEPELNRFVMQLKYKGRSTFLRVFDDQMVWPGETEVSAAFKRLLQAKLPKILFVTGDLERDIHKVGAREYMTITNTKPFRYSLINQGFDSDTISLGSRDIPEGITALVLTDPKTALSAAAQAKLEQYIDKGGNLLIAGEPGKQTVLNPILQKLGVQMMEGVVAQPSKDLTPDIVLPQLTPLAVSLSADVAKTVKDSLKVAMPGVTGLTYSGSSFTIEPLLITDTQKSWLRKTSLVLDSAQVVYDAAAGDERKALPVMISMTRKVDGKEQRIIVAGDADFMSNSNLNRFDVETANFPFITALFSWLDYKQFPIDTHRPESEDNRVKVSLDDVDLLKIVYLWVMPGIMIAFGAILLIRRKRK</sequence>
<evidence type="ECO:0000313" key="4">
    <source>
        <dbReference type="Proteomes" id="UP000190166"/>
    </source>
</evidence>
<feature type="domain" description="ABC-type uncharacterised transport system" evidence="2">
    <location>
        <begin position="459"/>
        <end position="694"/>
    </location>
</feature>
<keyword evidence="1" id="KW-1133">Transmembrane helix</keyword>
<dbReference type="GO" id="GO:0140359">
    <property type="term" value="F:ABC-type transporter activity"/>
    <property type="evidence" value="ECO:0007669"/>
    <property type="project" value="InterPro"/>
</dbReference>
<dbReference type="STRING" id="393003.SAMN05660461_1133"/>
<feature type="transmembrane region" description="Helical" evidence="1">
    <location>
        <begin position="20"/>
        <end position="38"/>
    </location>
</feature>
<gene>
    <name evidence="3" type="ORF">SAMN05660461_1133</name>
</gene>
<dbReference type="Pfam" id="PF09822">
    <property type="entry name" value="ABC_transp_aux"/>
    <property type="match status" value="1"/>
</dbReference>
<evidence type="ECO:0000256" key="1">
    <source>
        <dbReference type="SAM" id="Phobius"/>
    </source>
</evidence>
<evidence type="ECO:0000313" key="3">
    <source>
        <dbReference type="EMBL" id="SKC98230.1"/>
    </source>
</evidence>
<dbReference type="AlphaFoldDB" id="A0A1T5NCH5"/>
<keyword evidence="1" id="KW-0812">Transmembrane</keyword>
<dbReference type="InterPro" id="IPR019196">
    <property type="entry name" value="ABC_transp_unknown"/>
</dbReference>
<keyword evidence="4" id="KW-1185">Reference proteome</keyword>
<evidence type="ECO:0000259" key="2">
    <source>
        <dbReference type="Pfam" id="PF09822"/>
    </source>
</evidence>
<dbReference type="EMBL" id="FUZZ01000001">
    <property type="protein sequence ID" value="SKC98230.1"/>
    <property type="molecule type" value="Genomic_DNA"/>
</dbReference>
<dbReference type="RefSeq" id="WP_079468419.1">
    <property type="nucleotide sequence ID" value="NZ_FUZZ01000001.1"/>
</dbReference>
<reference evidence="3 4" key="1">
    <citation type="submission" date="2017-02" db="EMBL/GenBank/DDBJ databases">
        <authorList>
            <person name="Peterson S.W."/>
        </authorList>
    </citation>
    <scope>NUCLEOTIDE SEQUENCE [LARGE SCALE GENOMIC DNA]</scope>
    <source>
        <strain evidence="3 4">DSM 18108</strain>
    </source>
</reference>
<name>A0A1T5NCH5_9BACT</name>
<keyword evidence="1" id="KW-0472">Membrane</keyword>
<feature type="transmembrane region" description="Helical" evidence="1">
    <location>
        <begin position="180"/>
        <end position="203"/>
    </location>
</feature>
<dbReference type="GO" id="GO:0005886">
    <property type="term" value="C:plasma membrane"/>
    <property type="evidence" value="ECO:0007669"/>
    <property type="project" value="UniProtKB-SubCell"/>
</dbReference>
<protein>
    <submittedName>
        <fullName evidence="3">ABC-2 type transport system permease protein</fullName>
    </submittedName>
</protein>
<organism evidence="3 4">
    <name type="scientific">Chitinophaga ginsengisegetis</name>
    <dbReference type="NCBI Taxonomy" id="393003"/>
    <lineage>
        <taxon>Bacteria</taxon>
        <taxon>Pseudomonadati</taxon>
        <taxon>Bacteroidota</taxon>
        <taxon>Chitinophagia</taxon>
        <taxon>Chitinophagales</taxon>
        <taxon>Chitinophagaceae</taxon>
        <taxon>Chitinophaga</taxon>
    </lineage>
</organism>
<proteinExistence type="predicted"/>
<accession>A0A1T5NCH5</accession>
<feature type="transmembrane region" description="Helical" evidence="1">
    <location>
        <begin position="262"/>
        <end position="280"/>
    </location>
</feature>